<reference evidence="2 3" key="2">
    <citation type="submission" date="2013-09" db="EMBL/GenBank/DDBJ databases">
        <title>Whole genome comparison of six Crocosphaera watsonii strains with differing phenotypes.</title>
        <authorList>
            <person name="Bench S.R."/>
            <person name="Heller P."/>
            <person name="Frank I."/>
            <person name="Arciniega M."/>
            <person name="Shilova I.N."/>
            <person name="Zehr J.P."/>
        </authorList>
    </citation>
    <scope>NUCLEOTIDE SEQUENCE [LARGE SCALE GENOMIC DNA]</scope>
    <source>
        <strain evidence="2 3">WH 0402</strain>
    </source>
</reference>
<keyword evidence="1" id="KW-1133">Transmembrane helix</keyword>
<dbReference type="Proteomes" id="UP000018130">
    <property type="component" value="Unassembled WGS sequence"/>
</dbReference>
<protein>
    <submittedName>
        <fullName evidence="2">Uncharacterized protein</fullName>
    </submittedName>
</protein>
<keyword evidence="1" id="KW-0812">Transmembrane</keyword>
<evidence type="ECO:0000313" key="3">
    <source>
        <dbReference type="Proteomes" id="UP000018130"/>
    </source>
</evidence>
<evidence type="ECO:0000313" key="2">
    <source>
        <dbReference type="EMBL" id="CCQ68880.1"/>
    </source>
</evidence>
<feature type="transmembrane region" description="Helical" evidence="1">
    <location>
        <begin position="31"/>
        <end position="52"/>
    </location>
</feature>
<proteinExistence type="predicted"/>
<dbReference type="AlphaFoldDB" id="T2JUL8"/>
<comment type="caution">
    <text evidence="2">The sequence shown here is derived from an EMBL/GenBank/DDBJ whole genome shotgun (WGS) entry which is preliminary data.</text>
</comment>
<gene>
    <name evidence="2" type="ORF">CWATWH0402_1593</name>
</gene>
<name>T2JUL8_CROWT</name>
<dbReference type="EMBL" id="CAQN01000853">
    <property type="protein sequence ID" value="CCQ68880.1"/>
    <property type="molecule type" value="Genomic_DNA"/>
</dbReference>
<reference evidence="2 3" key="1">
    <citation type="submission" date="2013-01" db="EMBL/GenBank/DDBJ databases">
        <authorList>
            <person name="Bench S."/>
        </authorList>
    </citation>
    <scope>NUCLEOTIDE SEQUENCE [LARGE SCALE GENOMIC DNA]</scope>
    <source>
        <strain evidence="2 3">WH 0402</strain>
    </source>
</reference>
<accession>T2JUL8</accession>
<organism evidence="2 3">
    <name type="scientific">Crocosphaera watsonii WH 0402</name>
    <dbReference type="NCBI Taxonomy" id="1284629"/>
    <lineage>
        <taxon>Bacteria</taxon>
        <taxon>Bacillati</taxon>
        <taxon>Cyanobacteriota</taxon>
        <taxon>Cyanophyceae</taxon>
        <taxon>Oscillatoriophycideae</taxon>
        <taxon>Chroococcales</taxon>
        <taxon>Aphanothecaceae</taxon>
        <taxon>Crocosphaera</taxon>
    </lineage>
</organism>
<sequence length="57" mass="6610">MRIAGFSYLVNIVTEKTGIDTTDVRPLSQPWMYLILLVCTLFLLLMDSWTIWTAMNI</sequence>
<keyword evidence="1" id="KW-0472">Membrane</keyword>
<evidence type="ECO:0000256" key="1">
    <source>
        <dbReference type="SAM" id="Phobius"/>
    </source>
</evidence>